<feature type="domain" description="LOB" evidence="3">
    <location>
        <begin position="76"/>
        <end position="177"/>
    </location>
</feature>
<dbReference type="PANTHER" id="PTHR31301">
    <property type="entry name" value="LOB DOMAIN-CONTAINING PROTEIN 4-RELATED"/>
    <property type="match status" value="1"/>
</dbReference>
<comment type="caution">
    <text evidence="4">The sequence shown here is derived from an EMBL/GenBank/DDBJ whole genome shotgun (WGS) entry which is preliminary data.</text>
</comment>
<keyword evidence="2" id="KW-0175">Coiled coil</keyword>
<dbReference type="EMBL" id="JACEIK010000449">
    <property type="protein sequence ID" value="MCD7457278.1"/>
    <property type="molecule type" value="Genomic_DNA"/>
</dbReference>
<evidence type="ECO:0000259" key="3">
    <source>
        <dbReference type="PROSITE" id="PS50891"/>
    </source>
</evidence>
<reference evidence="4 5" key="1">
    <citation type="journal article" date="2021" name="BMC Genomics">
        <title>Datura genome reveals duplications of psychoactive alkaloid biosynthetic genes and high mutation rate following tissue culture.</title>
        <authorList>
            <person name="Rajewski A."/>
            <person name="Carter-House D."/>
            <person name="Stajich J."/>
            <person name="Litt A."/>
        </authorList>
    </citation>
    <scope>NUCLEOTIDE SEQUENCE [LARGE SCALE GENOMIC DNA]</scope>
    <source>
        <strain evidence="4">AR-01</strain>
    </source>
</reference>
<name>A0ABS8SEK0_DATST</name>
<evidence type="ECO:0000256" key="2">
    <source>
        <dbReference type="SAM" id="Coils"/>
    </source>
</evidence>
<comment type="similarity">
    <text evidence="1">Belongs to the LOB domain-containing protein family.</text>
</comment>
<dbReference type="PANTHER" id="PTHR31301:SF74">
    <property type="entry name" value="LOB DOMAIN-CONTAINING PROTEIN 24-LIKE"/>
    <property type="match status" value="1"/>
</dbReference>
<evidence type="ECO:0000313" key="4">
    <source>
        <dbReference type="EMBL" id="MCD7457278.1"/>
    </source>
</evidence>
<keyword evidence="5" id="KW-1185">Reference proteome</keyword>
<evidence type="ECO:0000313" key="5">
    <source>
        <dbReference type="Proteomes" id="UP000823775"/>
    </source>
</evidence>
<dbReference type="Pfam" id="PF03195">
    <property type="entry name" value="LOB"/>
    <property type="match status" value="1"/>
</dbReference>
<sequence length="214" mass="24348">MELLEGEKRYEIIEVVDTKKAGEQKRGSRVEGFFKSFEVLCFRVLHCAIESFVFSVDWKLLVGYWSLKELAFDESMAIKASNWHWKFGIRLLVSSRVSYSSKKYLSSRAALIYGASNVGKMLQQVEEHQRGDVADSLYYEAYCRIKNPVYGCVGIISILHQEIDHLECELAKLQAEISLVKAQGKTEAQLAQGQQVELSSLPSSVDLSTTPWFY</sequence>
<feature type="coiled-coil region" evidence="2">
    <location>
        <begin position="156"/>
        <end position="183"/>
    </location>
</feature>
<evidence type="ECO:0000256" key="1">
    <source>
        <dbReference type="ARBA" id="ARBA00005474"/>
    </source>
</evidence>
<accession>A0ABS8SEK0</accession>
<protein>
    <recommendedName>
        <fullName evidence="3">LOB domain-containing protein</fullName>
    </recommendedName>
</protein>
<proteinExistence type="inferred from homology"/>
<dbReference type="PROSITE" id="PS50891">
    <property type="entry name" value="LOB"/>
    <property type="match status" value="1"/>
</dbReference>
<gene>
    <name evidence="4" type="ORF">HAX54_034711</name>
</gene>
<dbReference type="Proteomes" id="UP000823775">
    <property type="component" value="Unassembled WGS sequence"/>
</dbReference>
<organism evidence="4 5">
    <name type="scientific">Datura stramonium</name>
    <name type="common">Jimsonweed</name>
    <name type="synonym">Common thornapple</name>
    <dbReference type="NCBI Taxonomy" id="4076"/>
    <lineage>
        <taxon>Eukaryota</taxon>
        <taxon>Viridiplantae</taxon>
        <taxon>Streptophyta</taxon>
        <taxon>Embryophyta</taxon>
        <taxon>Tracheophyta</taxon>
        <taxon>Spermatophyta</taxon>
        <taxon>Magnoliopsida</taxon>
        <taxon>eudicotyledons</taxon>
        <taxon>Gunneridae</taxon>
        <taxon>Pentapetalae</taxon>
        <taxon>asterids</taxon>
        <taxon>lamiids</taxon>
        <taxon>Solanales</taxon>
        <taxon>Solanaceae</taxon>
        <taxon>Solanoideae</taxon>
        <taxon>Datureae</taxon>
        <taxon>Datura</taxon>
    </lineage>
</organism>
<dbReference type="InterPro" id="IPR004883">
    <property type="entry name" value="LOB"/>
</dbReference>